<feature type="domain" description="Putative restriction endonuclease" evidence="1">
    <location>
        <begin position="37"/>
        <end position="177"/>
    </location>
</feature>
<organism evidence="2 3">
    <name type="scientific">Vasconcelosia minhoensis LEGE 07310</name>
    <dbReference type="NCBI Taxonomy" id="915328"/>
    <lineage>
        <taxon>Bacteria</taxon>
        <taxon>Bacillati</taxon>
        <taxon>Cyanobacteriota</taxon>
        <taxon>Cyanophyceae</taxon>
        <taxon>Nodosilineales</taxon>
        <taxon>Cymatolegaceae</taxon>
        <taxon>Vasconcelosia</taxon>
        <taxon>Vasconcelosia minhoensis</taxon>
    </lineage>
</organism>
<dbReference type="SUPFAM" id="SSF52980">
    <property type="entry name" value="Restriction endonuclease-like"/>
    <property type="match status" value="1"/>
</dbReference>
<dbReference type="Gene3D" id="3.90.1570.10">
    <property type="entry name" value="tt1808, chain A"/>
    <property type="match status" value="1"/>
</dbReference>
<dbReference type="EMBL" id="JADEXG010000087">
    <property type="protein sequence ID" value="MBE9080155.1"/>
    <property type="molecule type" value="Genomic_DNA"/>
</dbReference>
<evidence type="ECO:0000313" key="2">
    <source>
        <dbReference type="EMBL" id="MBE9080155.1"/>
    </source>
</evidence>
<accession>A0A8J7ABU3</accession>
<dbReference type="GO" id="GO:0004519">
    <property type="term" value="F:endonuclease activity"/>
    <property type="evidence" value="ECO:0007669"/>
    <property type="project" value="UniProtKB-KW"/>
</dbReference>
<dbReference type="Proteomes" id="UP000636505">
    <property type="component" value="Unassembled WGS sequence"/>
</dbReference>
<keyword evidence="2" id="KW-0540">Nuclease</keyword>
<dbReference type="AlphaFoldDB" id="A0A8J7ABU3"/>
<evidence type="ECO:0000259" key="1">
    <source>
        <dbReference type="Pfam" id="PF05685"/>
    </source>
</evidence>
<comment type="caution">
    <text evidence="2">The sequence shown here is derived from an EMBL/GenBank/DDBJ whole genome shotgun (WGS) entry which is preliminary data.</text>
</comment>
<dbReference type="InterPro" id="IPR008538">
    <property type="entry name" value="Uma2"/>
</dbReference>
<dbReference type="PANTHER" id="PTHR35400">
    <property type="entry name" value="SLR1083 PROTEIN"/>
    <property type="match status" value="1"/>
</dbReference>
<reference evidence="2" key="1">
    <citation type="submission" date="2020-10" db="EMBL/GenBank/DDBJ databases">
        <authorList>
            <person name="Castelo-Branco R."/>
            <person name="Eusebio N."/>
            <person name="Adriana R."/>
            <person name="Vieira A."/>
            <person name="Brugerolle De Fraissinette N."/>
            <person name="Rezende De Castro R."/>
            <person name="Schneider M.P."/>
            <person name="Vasconcelos V."/>
            <person name="Leao P.N."/>
        </authorList>
    </citation>
    <scope>NUCLEOTIDE SEQUENCE</scope>
    <source>
        <strain evidence="2">LEGE 07310</strain>
    </source>
</reference>
<keyword evidence="2" id="KW-0378">Hydrolase</keyword>
<dbReference type="PANTHER" id="PTHR35400:SF1">
    <property type="entry name" value="SLR1083 PROTEIN"/>
    <property type="match status" value="1"/>
</dbReference>
<evidence type="ECO:0000313" key="3">
    <source>
        <dbReference type="Proteomes" id="UP000636505"/>
    </source>
</evidence>
<keyword evidence="2" id="KW-0255">Endonuclease</keyword>
<sequence>MSPSQLQPVTDIWIGAAWRDYILVLEDLAQAQAKGYYYREHMRIEMLPVGFDHSKDHSLVALGINLFAIANSLTLTLLDSCSFRKAGRQECQPDLAAYLGPNAQAIPQGTSIVDLDRYPAPDLAVEISKTTLLDDLGIKRSLYESIGIAEYWVVDVQAAQVIAYQIVANGSRRIDISQVLPSLSIALLDDALRRSRNTAQSTVGAWLMSQFQS</sequence>
<name>A0A8J7ABU3_9CYAN</name>
<dbReference type="RefSeq" id="WP_193911825.1">
    <property type="nucleotide sequence ID" value="NZ_JADEXG010000087.1"/>
</dbReference>
<dbReference type="CDD" id="cd06260">
    <property type="entry name" value="DUF820-like"/>
    <property type="match status" value="1"/>
</dbReference>
<dbReference type="InterPro" id="IPR012296">
    <property type="entry name" value="Nuclease_put_TT1808"/>
</dbReference>
<gene>
    <name evidence="2" type="ORF">IQ241_23165</name>
</gene>
<proteinExistence type="predicted"/>
<keyword evidence="3" id="KW-1185">Reference proteome</keyword>
<protein>
    <submittedName>
        <fullName evidence="2">Uma2 family endonuclease</fullName>
    </submittedName>
</protein>
<dbReference type="InterPro" id="IPR011335">
    <property type="entry name" value="Restrct_endonuc-II-like"/>
</dbReference>
<dbReference type="Pfam" id="PF05685">
    <property type="entry name" value="Uma2"/>
    <property type="match status" value="1"/>
</dbReference>